<evidence type="ECO:0000256" key="1">
    <source>
        <dbReference type="SAM" id="MobiDB-lite"/>
    </source>
</evidence>
<organism evidence="2">
    <name type="scientific">freshwater metagenome</name>
    <dbReference type="NCBI Taxonomy" id="449393"/>
    <lineage>
        <taxon>unclassified sequences</taxon>
        <taxon>metagenomes</taxon>
        <taxon>ecological metagenomes</taxon>
    </lineage>
</organism>
<accession>A0A6J7FU45</accession>
<proteinExistence type="predicted"/>
<dbReference type="AlphaFoldDB" id="A0A6J7FU45"/>
<gene>
    <name evidence="2" type="ORF">UFOPK3376_03308</name>
</gene>
<dbReference type="EMBL" id="CAFBLP010000169">
    <property type="protein sequence ID" value="CAB4898886.1"/>
    <property type="molecule type" value="Genomic_DNA"/>
</dbReference>
<evidence type="ECO:0000313" key="2">
    <source>
        <dbReference type="EMBL" id="CAB4898886.1"/>
    </source>
</evidence>
<sequence>MPSRPVRCNATALASKVRVSTIARYSRTSSSRPATGVGNGCSARPSAARYRVKPMKKLATGELAGSEVLSSRLSSRLP</sequence>
<protein>
    <submittedName>
        <fullName evidence="2">Unannotated protein</fullName>
    </submittedName>
</protein>
<reference evidence="2" key="1">
    <citation type="submission" date="2020-05" db="EMBL/GenBank/DDBJ databases">
        <authorList>
            <person name="Chiriac C."/>
            <person name="Salcher M."/>
            <person name="Ghai R."/>
            <person name="Kavagutti S V."/>
        </authorList>
    </citation>
    <scope>NUCLEOTIDE SEQUENCE</scope>
</reference>
<name>A0A6J7FU45_9ZZZZ</name>
<feature type="region of interest" description="Disordered" evidence="1">
    <location>
        <begin position="24"/>
        <end position="48"/>
    </location>
</feature>